<name>A0A0A9H9K9_ARUDO</name>
<sequence length="43" mass="4794">MRSNTLLAHGTLPDLAYIVMMVLLTETDCSCNDLIALQWICLP</sequence>
<proteinExistence type="predicted"/>
<dbReference type="EMBL" id="GBRH01168333">
    <property type="protein sequence ID" value="JAE29563.1"/>
    <property type="molecule type" value="Transcribed_RNA"/>
</dbReference>
<evidence type="ECO:0000313" key="1">
    <source>
        <dbReference type="EMBL" id="JAE29563.1"/>
    </source>
</evidence>
<accession>A0A0A9H9K9</accession>
<protein>
    <submittedName>
        <fullName evidence="1">Uncharacterized protein</fullName>
    </submittedName>
</protein>
<organism evidence="1">
    <name type="scientific">Arundo donax</name>
    <name type="common">Giant reed</name>
    <name type="synonym">Donax arundinaceus</name>
    <dbReference type="NCBI Taxonomy" id="35708"/>
    <lineage>
        <taxon>Eukaryota</taxon>
        <taxon>Viridiplantae</taxon>
        <taxon>Streptophyta</taxon>
        <taxon>Embryophyta</taxon>
        <taxon>Tracheophyta</taxon>
        <taxon>Spermatophyta</taxon>
        <taxon>Magnoliopsida</taxon>
        <taxon>Liliopsida</taxon>
        <taxon>Poales</taxon>
        <taxon>Poaceae</taxon>
        <taxon>PACMAD clade</taxon>
        <taxon>Arundinoideae</taxon>
        <taxon>Arundineae</taxon>
        <taxon>Arundo</taxon>
    </lineage>
</organism>
<reference evidence="1" key="2">
    <citation type="journal article" date="2015" name="Data Brief">
        <title>Shoot transcriptome of the giant reed, Arundo donax.</title>
        <authorList>
            <person name="Barrero R.A."/>
            <person name="Guerrero F.D."/>
            <person name="Moolhuijzen P."/>
            <person name="Goolsby J.A."/>
            <person name="Tidwell J."/>
            <person name="Bellgard S.E."/>
            <person name="Bellgard M.I."/>
        </authorList>
    </citation>
    <scope>NUCLEOTIDE SEQUENCE</scope>
    <source>
        <tissue evidence="1">Shoot tissue taken approximately 20 cm above the soil surface</tissue>
    </source>
</reference>
<dbReference type="AlphaFoldDB" id="A0A0A9H9K9"/>
<reference evidence="1" key="1">
    <citation type="submission" date="2014-09" db="EMBL/GenBank/DDBJ databases">
        <authorList>
            <person name="Magalhaes I.L.F."/>
            <person name="Oliveira U."/>
            <person name="Santos F.R."/>
            <person name="Vidigal T.H.D.A."/>
            <person name="Brescovit A.D."/>
            <person name="Santos A.J."/>
        </authorList>
    </citation>
    <scope>NUCLEOTIDE SEQUENCE</scope>
    <source>
        <tissue evidence="1">Shoot tissue taken approximately 20 cm above the soil surface</tissue>
    </source>
</reference>